<evidence type="ECO:0000313" key="2">
    <source>
        <dbReference type="Proteomes" id="UP000292085"/>
    </source>
</evidence>
<evidence type="ECO:0000313" key="1">
    <source>
        <dbReference type="EMBL" id="RZF65154.1"/>
    </source>
</evidence>
<accession>A0A4Q6Y5H0</accession>
<keyword evidence="2" id="KW-1185">Reference proteome</keyword>
<reference evidence="1 2" key="1">
    <citation type="submission" date="2019-02" db="EMBL/GenBank/DDBJ databases">
        <authorList>
            <person name="Li Y."/>
        </authorList>
    </citation>
    <scope>NUCLEOTIDE SEQUENCE [LARGE SCALE GENOMIC DNA]</scope>
    <source>
        <strain evidence="1 2">3-7</strain>
    </source>
</reference>
<organism evidence="1 2">
    <name type="scientific">Sphingomonas populi</name>
    <dbReference type="NCBI Taxonomy" id="2484750"/>
    <lineage>
        <taxon>Bacteria</taxon>
        <taxon>Pseudomonadati</taxon>
        <taxon>Pseudomonadota</taxon>
        <taxon>Alphaproteobacteria</taxon>
        <taxon>Sphingomonadales</taxon>
        <taxon>Sphingomonadaceae</taxon>
        <taxon>Sphingomonas</taxon>
    </lineage>
</organism>
<gene>
    <name evidence="1" type="ORF">EWE75_07225</name>
</gene>
<dbReference type="Proteomes" id="UP000292085">
    <property type="component" value="Unassembled WGS sequence"/>
</dbReference>
<proteinExistence type="predicted"/>
<comment type="caution">
    <text evidence="1">The sequence shown here is derived from an EMBL/GenBank/DDBJ whole genome shotgun (WGS) entry which is preliminary data.</text>
</comment>
<evidence type="ECO:0008006" key="3">
    <source>
        <dbReference type="Google" id="ProtNLM"/>
    </source>
</evidence>
<dbReference type="OrthoDB" id="7949389at2"/>
<dbReference type="RefSeq" id="WP_130155987.1">
    <property type="nucleotide sequence ID" value="NZ_SGIS01000008.1"/>
</dbReference>
<sequence>MDLTDLQNRIVIEVARTVPVSAWERIVADVEIAEHDDGYQLDAVSFAIARDADGALSDPQFDLSTDARAAIVDLYKQRKAAGDVLGGFELQIDQPGTYAFHFSYDPPKRLNGIWDKAKEERLDQYLDHYRREKAGA</sequence>
<protein>
    <recommendedName>
        <fullName evidence="3">DUF600 family protein</fullName>
    </recommendedName>
</protein>
<dbReference type="AlphaFoldDB" id="A0A4Q6Y5H0"/>
<name>A0A4Q6Y5H0_9SPHN</name>
<dbReference type="EMBL" id="SGIS01000008">
    <property type="protein sequence ID" value="RZF65154.1"/>
    <property type="molecule type" value="Genomic_DNA"/>
</dbReference>